<proteinExistence type="predicted"/>
<organism evidence="1 2">
    <name type="scientific">Candidatus Desulfobia pelagia</name>
    <dbReference type="NCBI Taxonomy" id="2841692"/>
    <lineage>
        <taxon>Bacteria</taxon>
        <taxon>Pseudomonadati</taxon>
        <taxon>Thermodesulfobacteriota</taxon>
        <taxon>Desulfobulbia</taxon>
        <taxon>Desulfobulbales</taxon>
        <taxon>Desulfobulbaceae</taxon>
        <taxon>Candidatus Desulfobia</taxon>
    </lineage>
</organism>
<comment type="caution">
    <text evidence="1">The sequence shown here is derived from an EMBL/GenBank/DDBJ whole genome shotgun (WGS) entry which is preliminary data.</text>
</comment>
<protein>
    <submittedName>
        <fullName evidence="1">Uncharacterized protein</fullName>
    </submittedName>
</protein>
<evidence type="ECO:0000313" key="2">
    <source>
        <dbReference type="Proteomes" id="UP000614424"/>
    </source>
</evidence>
<sequence length="57" mass="6252">MGKLCRIRLLRPDEVKKPDDGVSNLEFAVLTGQPEAAEVCGRVGKAVCQKKQKGKKK</sequence>
<accession>A0A8J6NDL3</accession>
<name>A0A8J6NDL3_9BACT</name>
<evidence type="ECO:0000313" key="1">
    <source>
        <dbReference type="EMBL" id="MBC8316753.1"/>
    </source>
</evidence>
<gene>
    <name evidence="1" type="ORF">H8E41_02535</name>
</gene>
<dbReference type="EMBL" id="JACNJZ010000052">
    <property type="protein sequence ID" value="MBC8316753.1"/>
    <property type="molecule type" value="Genomic_DNA"/>
</dbReference>
<reference evidence="1 2" key="1">
    <citation type="submission" date="2020-08" db="EMBL/GenBank/DDBJ databases">
        <title>Bridging the membrane lipid divide: bacteria of the FCB group superphylum have the potential to synthesize archaeal ether lipids.</title>
        <authorList>
            <person name="Villanueva L."/>
            <person name="Von Meijenfeldt F.A.B."/>
            <person name="Westbye A.B."/>
            <person name="Yadav S."/>
            <person name="Hopmans E.C."/>
            <person name="Dutilh B.E."/>
            <person name="Sinninghe Damste J.S."/>
        </authorList>
    </citation>
    <scope>NUCLEOTIDE SEQUENCE [LARGE SCALE GENOMIC DNA]</scope>
    <source>
        <strain evidence="1">NIOZ-UU47</strain>
    </source>
</reference>
<dbReference type="Proteomes" id="UP000614424">
    <property type="component" value="Unassembled WGS sequence"/>
</dbReference>
<dbReference type="AlphaFoldDB" id="A0A8J6NDL3"/>